<reference evidence="1" key="1">
    <citation type="submission" date="2014-11" db="EMBL/GenBank/DDBJ databases">
        <authorList>
            <person name="Amaro Gonzalez C."/>
        </authorList>
    </citation>
    <scope>NUCLEOTIDE SEQUENCE</scope>
</reference>
<organism evidence="1">
    <name type="scientific">Anguilla anguilla</name>
    <name type="common">European freshwater eel</name>
    <name type="synonym">Muraena anguilla</name>
    <dbReference type="NCBI Taxonomy" id="7936"/>
    <lineage>
        <taxon>Eukaryota</taxon>
        <taxon>Metazoa</taxon>
        <taxon>Chordata</taxon>
        <taxon>Craniata</taxon>
        <taxon>Vertebrata</taxon>
        <taxon>Euteleostomi</taxon>
        <taxon>Actinopterygii</taxon>
        <taxon>Neopterygii</taxon>
        <taxon>Teleostei</taxon>
        <taxon>Anguilliformes</taxon>
        <taxon>Anguillidae</taxon>
        <taxon>Anguilla</taxon>
    </lineage>
</organism>
<dbReference type="AlphaFoldDB" id="A0A0E9PCS8"/>
<accession>A0A0E9PCS8</accession>
<sequence>MVLLMIASQYLKLLGDQEFTFIYLKKIQFVSSYDHFHSPVLG</sequence>
<evidence type="ECO:0000313" key="1">
    <source>
        <dbReference type="EMBL" id="JAH01845.1"/>
    </source>
</evidence>
<dbReference type="EMBL" id="GBXM01106732">
    <property type="protein sequence ID" value="JAH01845.1"/>
    <property type="molecule type" value="Transcribed_RNA"/>
</dbReference>
<proteinExistence type="predicted"/>
<reference evidence="1" key="2">
    <citation type="journal article" date="2015" name="Fish Shellfish Immunol.">
        <title>Early steps in the European eel (Anguilla anguilla)-Vibrio vulnificus interaction in the gills: Role of the RtxA13 toxin.</title>
        <authorList>
            <person name="Callol A."/>
            <person name="Pajuelo D."/>
            <person name="Ebbesson L."/>
            <person name="Teles M."/>
            <person name="MacKenzie S."/>
            <person name="Amaro C."/>
        </authorList>
    </citation>
    <scope>NUCLEOTIDE SEQUENCE</scope>
</reference>
<protein>
    <submittedName>
        <fullName evidence="1">Uncharacterized protein</fullName>
    </submittedName>
</protein>
<name>A0A0E9PCS8_ANGAN</name>